<keyword evidence="2 4" id="KW-0408">Iron</keyword>
<dbReference type="PANTHER" id="PTHR44579">
    <property type="entry name" value="OS01G0730500 PROTEIN"/>
    <property type="match status" value="1"/>
</dbReference>
<dbReference type="GO" id="GO:0005506">
    <property type="term" value="F:iron ion binding"/>
    <property type="evidence" value="ECO:0007669"/>
    <property type="project" value="UniProtKB-UniRule"/>
</dbReference>
<comment type="function">
    <text evidence="4">Ferredoxins are iron-sulfur proteins that transfer electrons in a wide variety of metabolic reactions.</text>
</comment>
<proteinExistence type="predicted"/>
<reference evidence="6 7" key="1">
    <citation type="journal article" date="2007" name="PLoS Genet.">
        <title>Patterns and implications of gene gain and loss in the evolution of Prochlorococcus.</title>
        <authorList>
            <person name="Kettler G.C."/>
            <person name="Martiny A.C."/>
            <person name="Huang K."/>
            <person name="Zucker J."/>
            <person name="Coleman M.L."/>
            <person name="Rodrigue S."/>
            <person name="Chen F."/>
            <person name="Lapidus A."/>
            <person name="Ferriera S."/>
            <person name="Johnson J."/>
            <person name="Steglich C."/>
            <person name="Church G.M."/>
            <person name="Richardson P."/>
            <person name="Chisholm S.W."/>
        </authorList>
    </citation>
    <scope>NUCLEOTIDE SEQUENCE [LARGE SCALE GENOMIC DNA]</scope>
    <source>
        <strain evidence="7">MIT 9211</strain>
    </source>
</reference>
<dbReference type="Proteomes" id="UP000000788">
    <property type="component" value="Chromosome"/>
</dbReference>
<dbReference type="SUPFAM" id="SSF54862">
    <property type="entry name" value="4Fe-4S ferredoxins"/>
    <property type="match status" value="1"/>
</dbReference>
<dbReference type="InterPro" id="IPR001080">
    <property type="entry name" value="3Fe4S_ferredoxin"/>
</dbReference>
<sequence>MSNNPSIAFQTKVFEDSAVNGKEPILGGKLRVKAVWVDESTCIGCTYCNSVATNTFSMESDMGRARAFRQDGDSTEVIQEAIDTCPVNCIHWVKFEELDDLRAQLEENGVHPLGMLPKVKRRIKPGKN</sequence>
<gene>
    <name evidence="6" type="primary">fer</name>
    <name evidence="6" type="ordered locus">P9211_15971</name>
</gene>
<dbReference type="HOGENOM" id="CLU_139698_4_0_3"/>
<accession>A9BCG6</accession>
<dbReference type="Gene3D" id="3.30.70.20">
    <property type="match status" value="1"/>
</dbReference>
<dbReference type="RefSeq" id="WP_012196149.1">
    <property type="nucleotide sequence ID" value="NC_009976.1"/>
</dbReference>
<dbReference type="EMBL" id="CP000878">
    <property type="protein sequence ID" value="ABX09528.1"/>
    <property type="molecule type" value="Genomic_DNA"/>
</dbReference>
<keyword evidence="3 4" id="KW-0411">Iron-sulfur</keyword>
<dbReference type="PANTHER" id="PTHR44579:SF2">
    <property type="entry name" value="OS01G0730500 PROTEIN"/>
    <property type="match status" value="1"/>
</dbReference>
<evidence type="ECO:0000259" key="5">
    <source>
        <dbReference type="PROSITE" id="PS51379"/>
    </source>
</evidence>
<dbReference type="InterPro" id="IPR017896">
    <property type="entry name" value="4Fe4S_Fe-S-bd"/>
</dbReference>
<dbReference type="AlphaFoldDB" id="A9BCG6"/>
<dbReference type="Pfam" id="PF13370">
    <property type="entry name" value="Fer4_13"/>
    <property type="match status" value="1"/>
</dbReference>
<dbReference type="PROSITE" id="PS51379">
    <property type="entry name" value="4FE4S_FER_2"/>
    <property type="match status" value="1"/>
</dbReference>
<feature type="domain" description="4Fe-4S ferredoxin-type" evidence="5">
    <location>
        <begin position="33"/>
        <end position="61"/>
    </location>
</feature>
<dbReference type="GO" id="GO:0009055">
    <property type="term" value="F:electron transfer activity"/>
    <property type="evidence" value="ECO:0007669"/>
    <property type="project" value="UniProtKB-UniRule"/>
</dbReference>
<evidence type="ECO:0000313" key="6">
    <source>
        <dbReference type="EMBL" id="ABX09528.1"/>
    </source>
</evidence>
<evidence type="ECO:0000256" key="1">
    <source>
        <dbReference type="ARBA" id="ARBA00022723"/>
    </source>
</evidence>
<keyword evidence="4" id="KW-0249">Electron transport</keyword>
<keyword evidence="4" id="KW-0813">Transport</keyword>
<name>A9BCG6_PROM4</name>
<dbReference type="KEGG" id="pmj:P9211_15971"/>
<organism evidence="6 7">
    <name type="scientific">Prochlorococcus marinus (strain MIT 9211)</name>
    <dbReference type="NCBI Taxonomy" id="93059"/>
    <lineage>
        <taxon>Bacteria</taxon>
        <taxon>Bacillati</taxon>
        <taxon>Cyanobacteriota</taxon>
        <taxon>Cyanophyceae</taxon>
        <taxon>Synechococcales</taxon>
        <taxon>Prochlorococcaceae</taxon>
        <taxon>Prochlorococcus</taxon>
    </lineage>
</organism>
<evidence type="ECO:0000313" key="7">
    <source>
        <dbReference type="Proteomes" id="UP000000788"/>
    </source>
</evidence>
<dbReference type="PRINTS" id="PR00352">
    <property type="entry name" value="3FE4SFRDOXIN"/>
</dbReference>
<keyword evidence="7" id="KW-1185">Reference proteome</keyword>
<dbReference type="OrthoDB" id="9803319at2"/>
<dbReference type="eggNOG" id="COG1141">
    <property type="taxonomic scope" value="Bacteria"/>
</dbReference>
<evidence type="ECO:0000256" key="2">
    <source>
        <dbReference type="ARBA" id="ARBA00023004"/>
    </source>
</evidence>
<dbReference type="GO" id="GO:0051536">
    <property type="term" value="F:iron-sulfur cluster binding"/>
    <property type="evidence" value="ECO:0007669"/>
    <property type="project" value="UniProtKB-KW"/>
</dbReference>
<evidence type="ECO:0000256" key="4">
    <source>
        <dbReference type="RuleBase" id="RU368020"/>
    </source>
</evidence>
<evidence type="ECO:0000256" key="3">
    <source>
        <dbReference type="ARBA" id="ARBA00023014"/>
    </source>
</evidence>
<protein>
    <recommendedName>
        <fullName evidence="4">Ferredoxin</fullName>
    </recommendedName>
</protein>
<keyword evidence="1 4" id="KW-0479">Metal-binding</keyword>
<dbReference type="STRING" id="93059.P9211_15971"/>